<dbReference type="Pfam" id="PF00096">
    <property type="entry name" value="zf-C2H2"/>
    <property type="match status" value="7"/>
</dbReference>
<keyword evidence="7" id="KW-0805">Transcription regulation</keyword>
<feature type="domain" description="C2H2-type" evidence="13">
    <location>
        <begin position="351"/>
        <end position="378"/>
    </location>
</feature>
<evidence type="ECO:0000256" key="4">
    <source>
        <dbReference type="ARBA" id="ARBA00022737"/>
    </source>
</evidence>
<dbReference type="FunFam" id="3.30.160.60:FF:000417">
    <property type="entry name" value="Zinc finger protein"/>
    <property type="match status" value="1"/>
</dbReference>
<feature type="domain" description="C2H2-type" evidence="13">
    <location>
        <begin position="267"/>
        <end position="294"/>
    </location>
</feature>
<dbReference type="GeneID" id="139066135"/>
<keyword evidence="3" id="KW-0479">Metal-binding</keyword>
<feature type="domain" description="C2H2-type" evidence="13">
    <location>
        <begin position="211"/>
        <end position="238"/>
    </location>
</feature>
<reference evidence="14" key="2">
    <citation type="submission" date="2025-08" db="UniProtKB">
        <authorList>
            <consortium name="Ensembl"/>
        </authorList>
    </citation>
    <scope>IDENTIFICATION</scope>
</reference>
<dbReference type="FunFam" id="3.30.160.60:FF:000446">
    <property type="entry name" value="Zinc finger protein"/>
    <property type="match status" value="1"/>
</dbReference>
<evidence type="ECO:0000256" key="1">
    <source>
        <dbReference type="ARBA" id="ARBA00004123"/>
    </source>
</evidence>
<comment type="subcellular location">
    <subcellularLocation>
        <location evidence="1">Nucleus</location>
    </subcellularLocation>
</comment>
<dbReference type="SUPFAM" id="SSF57667">
    <property type="entry name" value="beta-beta-alpha zinc fingers"/>
    <property type="match status" value="5"/>
</dbReference>
<dbReference type="GeneTree" id="ENSGT01150000286959"/>
<keyword evidence="9" id="KW-0804">Transcription</keyword>
<reference evidence="14" key="3">
    <citation type="submission" date="2025-09" db="UniProtKB">
        <authorList>
            <consortium name="Ensembl"/>
        </authorList>
    </citation>
    <scope>IDENTIFICATION</scope>
</reference>
<feature type="compositionally biased region" description="Acidic residues" evidence="12">
    <location>
        <begin position="104"/>
        <end position="123"/>
    </location>
</feature>
<dbReference type="PROSITE" id="PS00028">
    <property type="entry name" value="ZINC_FINGER_C2H2_1"/>
    <property type="match status" value="8"/>
</dbReference>
<feature type="compositionally biased region" description="Polar residues" evidence="12">
    <location>
        <begin position="70"/>
        <end position="80"/>
    </location>
</feature>
<accession>A0A8C6KCH5</accession>
<dbReference type="InterPro" id="IPR036236">
    <property type="entry name" value="Znf_C2H2_sf"/>
</dbReference>
<evidence type="ECO:0000256" key="9">
    <source>
        <dbReference type="ARBA" id="ARBA00023163"/>
    </source>
</evidence>
<dbReference type="RefSeq" id="XP_070404250.1">
    <property type="nucleotide sequence ID" value="XM_070548149.1"/>
</dbReference>
<feature type="domain" description="C2H2-type" evidence="13">
    <location>
        <begin position="323"/>
        <end position="350"/>
    </location>
</feature>
<dbReference type="PROSITE" id="PS50157">
    <property type="entry name" value="ZINC_FINGER_C2H2_2"/>
    <property type="match status" value="8"/>
</dbReference>
<evidence type="ECO:0000256" key="2">
    <source>
        <dbReference type="ARBA" id="ARBA00006991"/>
    </source>
</evidence>
<proteinExistence type="inferred from homology"/>
<feature type="domain" description="C2H2-type" evidence="13">
    <location>
        <begin position="154"/>
        <end position="183"/>
    </location>
</feature>
<reference evidence="14" key="1">
    <citation type="submission" date="2014-08" db="EMBL/GenBank/DDBJ databases">
        <authorList>
            <person name="Senf B."/>
            <person name="Petzold A."/>
            <person name="Downie B.R."/>
            <person name="Koch P."/>
            <person name="Platzer M."/>
        </authorList>
    </citation>
    <scope>NUCLEOTIDE SEQUENCE [LARGE SCALE GENOMIC DNA]</scope>
    <source>
        <strain evidence="14">GRZ</strain>
    </source>
</reference>
<evidence type="ECO:0000256" key="7">
    <source>
        <dbReference type="ARBA" id="ARBA00023015"/>
    </source>
</evidence>
<keyword evidence="10" id="KW-0539">Nucleus</keyword>
<protein>
    <recommendedName>
        <fullName evidence="13">C2H2-type domain-containing protein</fullName>
    </recommendedName>
</protein>
<dbReference type="FunFam" id="3.30.160.60:FF:000912">
    <property type="entry name" value="Zinc finger protein 660"/>
    <property type="match status" value="1"/>
</dbReference>
<dbReference type="GO" id="GO:0045892">
    <property type="term" value="P:negative regulation of DNA-templated transcription"/>
    <property type="evidence" value="ECO:0007669"/>
    <property type="project" value="UniProtKB-ARBA"/>
</dbReference>
<name>A0A8C6KCH5_NOTFU</name>
<dbReference type="SMART" id="SM00355">
    <property type="entry name" value="ZnF_C2H2"/>
    <property type="match status" value="8"/>
</dbReference>
<keyword evidence="15" id="KW-1185">Reference proteome</keyword>
<dbReference type="GO" id="GO:0005634">
    <property type="term" value="C:nucleus"/>
    <property type="evidence" value="ECO:0007669"/>
    <property type="project" value="UniProtKB-SubCell"/>
</dbReference>
<feature type="domain" description="C2H2-type" evidence="13">
    <location>
        <begin position="295"/>
        <end position="322"/>
    </location>
</feature>
<comment type="similarity">
    <text evidence="2">Belongs to the krueppel C2H2-type zinc-finger protein family.</text>
</comment>
<dbReference type="FunFam" id="3.30.160.60:FF:000508">
    <property type="entry name" value="Myeloid zinc finger 1"/>
    <property type="match status" value="3"/>
</dbReference>
<dbReference type="GO" id="GO:0000978">
    <property type="term" value="F:RNA polymerase II cis-regulatory region sequence-specific DNA binding"/>
    <property type="evidence" value="ECO:0007669"/>
    <property type="project" value="TreeGrafter"/>
</dbReference>
<evidence type="ECO:0000313" key="15">
    <source>
        <dbReference type="Proteomes" id="UP000694548"/>
    </source>
</evidence>
<keyword evidence="6" id="KW-0862">Zinc</keyword>
<feature type="domain" description="C2H2-type" evidence="13">
    <location>
        <begin position="239"/>
        <end position="266"/>
    </location>
</feature>
<organism evidence="14 15">
    <name type="scientific">Nothobranchius furzeri</name>
    <name type="common">Turquoise killifish</name>
    <dbReference type="NCBI Taxonomy" id="105023"/>
    <lineage>
        <taxon>Eukaryota</taxon>
        <taxon>Metazoa</taxon>
        <taxon>Chordata</taxon>
        <taxon>Craniata</taxon>
        <taxon>Vertebrata</taxon>
        <taxon>Euteleostomi</taxon>
        <taxon>Actinopterygii</taxon>
        <taxon>Neopterygii</taxon>
        <taxon>Teleostei</taxon>
        <taxon>Neoteleostei</taxon>
        <taxon>Acanthomorphata</taxon>
        <taxon>Ovalentaria</taxon>
        <taxon>Atherinomorphae</taxon>
        <taxon>Cyprinodontiformes</taxon>
        <taxon>Nothobranchiidae</taxon>
        <taxon>Nothobranchius</taxon>
    </lineage>
</organism>
<dbReference type="PANTHER" id="PTHR23226:SF385">
    <property type="entry name" value="IP01388P"/>
    <property type="match status" value="1"/>
</dbReference>
<evidence type="ECO:0000256" key="8">
    <source>
        <dbReference type="ARBA" id="ARBA00023125"/>
    </source>
</evidence>
<dbReference type="AlphaFoldDB" id="A0A8C6KCH5"/>
<feature type="region of interest" description="Disordered" evidence="12">
    <location>
        <begin position="49"/>
        <end position="140"/>
    </location>
</feature>
<dbReference type="Ensembl" id="ENSNFUT00015003091.1">
    <property type="protein sequence ID" value="ENSNFUP00015002909.1"/>
    <property type="gene ID" value="ENSNFUG00015001482.1"/>
</dbReference>
<sequence>MDQQDPGHLHIKEEQEEIWTSLEGEQLHLKEETDVARFPLTIVSIKIEDNEKKPLLSHLHQHQIEDRDVPTSSSADQMITETGGEAETSRSSYLNPHEKTSDSSETEVSGDDDDDDVNLDSELSDSGPETGEEDIYWNESRFSPSDVKTVNKSFICSECGEQFLHKRSLKKHARVTSHSANSSSGSFKEKCVRVNQNVNSCREVQTEQKLFSCDFCGKVFSQKSTLTNHIRVHTGEKPFACELCGQRFSRKTNLNRHTRGHTGQKPFSCEICAQRFTQKAHLNSHIGLHAGHKPFACEFCGQRFSRKTTLSKHIRVHTGQKPFACEFCEQKFSQKTHLNTHMRVHTGQKPFACEFCGQKFSQKTSLNNHMRVHTGQKPFACEFCEQRFSQKANLNRHRRVHIGLQEEISLHENHNEPL</sequence>
<evidence type="ECO:0000259" key="13">
    <source>
        <dbReference type="PROSITE" id="PS50157"/>
    </source>
</evidence>
<dbReference type="GO" id="GO:0008270">
    <property type="term" value="F:zinc ion binding"/>
    <property type="evidence" value="ECO:0007669"/>
    <property type="project" value="UniProtKB-KW"/>
</dbReference>
<evidence type="ECO:0000256" key="6">
    <source>
        <dbReference type="ARBA" id="ARBA00022833"/>
    </source>
</evidence>
<evidence type="ECO:0000313" key="14">
    <source>
        <dbReference type="Ensembl" id="ENSNFUP00015002909.1"/>
    </source>
</evidence>
<dbReference type="GO" id="GO:0042802">
    <property type="term" value="F:identical protein binding"/>
    <property type="evidence" value="ECO:0007669"/>
    <property type="project" value="UniProtKB-ARBA"/>
</dbReference>
<evidence type="ECO:0000256" key="12">
    <source>
        <dbReference type="SAM" id="MobiDB-lite"/>
    </source>
</evidence>
<evidence type="ECO:0000256" key="5">
    <source>
        <dbReference type="ARBA" id="ARBA00022771"/>
    </source>
</evidence>
<dbReference type="Proteomes" id="UP000694548">
    <property type="component" value="Chromosome sgr04"/>
</dbReference>
<keyword evidence="4" id="KW-0677">Repeat</keyword>
<dbReference type="InterPro" id="IPR013087">
    <property type="entry name" value="Znf_C2H2_type"/>
</dbReference>
<keyword evidence="8" id="KW-0238">DNA-binding</keyword>
<dbReference type="GO" id="GO:0000981">
    <property type="term" value="F:DNA-binding transcription factor activity, RNA polymerase II-specific"/>
    <property type="evidence" value="ECO:0007669"/>
    <property type="project" value="TreeGrafter"/>
</dbReference>
<dbReference type="RefSeq" id="XP_070404251.1">
    <property type="nucleotide sequence ID" value="XM_070548150.1"/>
</dbReference>
<dbReference type="Gene3D" id="3.30.160.60">
    <property type="entry name" value="Classic Zinc Finger"/>
    <property type="match status" value="8"/>
</dbReference>
<feature type="domain" description="C2H2-type" evidence="13">
    <location>
        <begin position="379"/>
        <end position="406"/>
    </location>
</feature>
<dbReference type="FunFam" id="3.30.160.60:FF:000875">
    <property type="entry name" value="zinc finger protein 236 isoform X7"/>
    <property type="match status" value="1"/>
</dbReference>
<dbReference type="PANTHER" id="PTHR23226">
    <property type="entry name" value="ZINC FINGER AND SCAN DOMAIN-CONTAINING"/>
    <property type="match status" value="1"/>
</dbReference>
<dbReference type="FunFam" id="3.30.160.60:FF:002239">
    <property type="entry name" value="Zinc finger protein 226"/>
    <property type="match status" value="1"/>
</dbReference>
<keyword evidence="5 11" id="KW-0863">Zinc-finger</keyword>
<evidence type="ECO:0000256" key="3">
    <source>
        <dbReference type="ARBA" id="ARBA00022723"/>
    </source>
</evidence>
<evidence type="ECO:0000256" key="10">
    <source>
        <dbReference type="ARBA" id="ARBA00023242"/>
    </source>
</evidence>
<evidence type="ECO:0000256" key="11">
    <source>
        <dbReference type="PROSITE-ProRule" id="PRU00042"/>
    </source>
</evidence>